<dbReference type="PANTHER" id="PTHR44191">
    <property type="entry name" value="TRANSCRIPTION FACTOR KUA1"/>
    <property type="match status" value="1"/>
</dbReference>
<feature type="domain" description="HTH myb-type" evidence="8">
    <location>
        <begin position="183"/>
        <end position="237"/>
    </location>
</feature>
<dbReference type="GO" id="GO:0006355">
    <property type="term" value="P:regulation of DNA-templated transcription"/>
    <property type="evidence" value="ECO:0007669"/>
    <property type="project" value="UniProtKB-ARBA"/>
</dbReference>
<dbReference type="Gene3D" id="1.10.10.60">
    <property type="entry name" value="Homeodomain-like"/>
    <property type="match status" value="1"/>
</dbReference>
<evidence type="ECO:0000256" key="4">
    <source>
        <dbReference type="ARBA" id="ARBA00023163"/>
    </source>
</evidence>
<dbReference type="PROSITE" id="PS50090">
    <property type="entry name" value="MYB_LIKE"/>
    <property type="match status" value="1"/>
</dbReference>
<dbReference type="GO" id="GO:0003677">
    <property type="term" value="F:DNA binding"/>
    <property type="evidence" value="ECO:0007669"/>
    <property type="project" value="UniProtKB-KW"/>
</dbReference>
<dbReference type="GO" id="GO:0009751">
    <property type="term" value="P:response to salicylic acid"/>
    <property type="evidence" value="ECO:0007669"/>
    <property type="project" value="TreeGrafter"/>
</dbReference>
<dbReference type="InterPro" id="IPR017930">
    <property type="entry name" value="Myb_dom"/>
</dbReference>
<evidence type="ECO:0000259" key="8">
    <source>
        <dbReference type="PROSITE" id="PS51294"/>
    </source>
</evidence>
<keyword evidence="5" id="KW-0539">Nucleus</keyword>
<dbReference type="GO" id="GO:0005634">
    <property type="term" value="C:nucleus"/>
    <property type="evidence" value="ECO:0007669"/>
    <property type="project" value="UniProtKB-SubCell"/>
</dbReference>
<dbReference type="EMBL" id="JABFOF010000011">
    <property type="protein sequence ID" value="KAG2371979.1"/>
    <property type="molecule type" value="Genomic_DNA"/>
</dbReference>
<evidence type="ECO:0000256" key="5">
    <source>
        <dbReference type="ARBA" id="ARBA00023242"/>
    </source>
</evidence>
<evidence type="ECO:0000259" key="6">
    <source>
        <dbReference type="PROSITE" id="PS50090"/>
    </source>
</evidence>
<comment type="caution">
    <text evidence="9">The sequence shown here is derived from an EMBL/GenBank/DDBJ whole genome shotgun (WGS) entry which is preliminary data.</text>
</comment>
<proteinExistence type="predicted"/>
<evidence type="ECO:0000313" key="9">
    <source>
        <dbReference type="EMBL" id="KAG2371979.1"/>
    </source>
</evidence>
<dbReference type="Pfam" id="PF00249">
    <property type="entry name" value="Myb_DNA-binding"/>
    <property type="match status" value="1"/>
</dbReference>
<dbReference type="InterPro" id="IPR052245">
    <property type="entry name" value="Plant_Stress_Dev_TF"/>
</dbReference>
<dbReference type="CDD" id="cd00167">
    <property type="entry name" value="SANT"/>
    <property type="match status" value="1"/>
</dbReference>
<dbReference type="InterPro" id="IPR017884">
    <property type="entry name" value="SANT_dom"/>
</dbReference>
<dbReference type="InterPro" id="IPR006447">
    <property type="entry name" value="Myb_dom_plants"/>
</dbReference>
<evidence type="ECO:0000256" key="2">
    <source>
        <dbReference type="ARBA" id="ARBA00023015"/>
    </source>
</evidence>
<dbReference type="PANTHER" id="PTHR44191:SF69">
    <property type="entry name" value="MYB-LIKE DNA-BINDING DOMAIN, SHAQKYF CLASS PROTEIN"/>
    <property type="match status" value="1"/>
</dbReference>
<keyword evidence="3" id="KW-0238">DNA-binding</keyword>
<evidence type="ECO:0000259" key="7">
    <source>
        <dbReference type="PROSITE" id="PS51293"/>
    </source>
</evidence>
<evidence type="ECO:0000256" key="1">
    <source>
        <dbReference type="ARBA" id="ARBA00004123"/>
    </source>
</evidence>
<dbReference type="SMART" id="SM00717">
    <property type="entry name" value="SANT"/>
    <property type="match status" value="2"/>
</dbReference>
<dbReference type="Proteomes" id="UP000743370">
    <property type="component" value="Unassembled WGS sequence"/>
</dbReference>
<feature type="domain" description="Myb-like" evidence="6">
    <location>
        <begin position="182"/>
        <end position="233"/>
    </location>
</feature>
<organism evidence="9 10">
    <name type="scientific">Phaseolus angularis</name>
    <name type="common">Azuki bean</name>
    <name type="synonym">Vigna angularis</name>
    <dbReference type="NCBI Taxonomy" id="3914"/>
    <lineage>
        <taxon>Eukaryota</taxon>
        <taxon>Viridiplantae</taxon>
        <taxon>Streptophyta</taxon>
        <taxon>Embryophyta</taxon>
        <taxon>Tracheophyta</taxon>
        <taxon>Spermatophyta</taxon>
        <taxon>Magnoliopsida</taxon>
        <taxon>eudicotyledons</taxon>
        <taxon>Gunneridae</taxon>
        <taxon>Pentapetalae</taxon>
        <taxon>rosids</taxon>
        <taxon>fabids</taxon>
        <taxon>Fabales</taxon>
        <taxon>Fabaceae</taxon>
        <taxon>Papilionoideae</taxon>
        <taxon>50 kb inversion clade</taxon>
        <taxon>NPAAA clade</taxon>
        <taxon>indigoferoid/millettioid clade</taxon>
        <taxon>Phaseoleae</taxon>
        <taxon>Vigna</taxon>
    </lineage>
</organism>
<dbReference type="NCBIfam" id="TIGR01557">
    <property type="entry name" value="myb_SHAQKYF"/>
    <property type="match status" value="1"/>
</dbReference>
<dbReference type="PROSITE" id="PS51294">
    <property type="entry name" value="HTH_MYB"/>
    <property type="match status" value="1"/>
</dbReference>
<dbReference type="InterPro" id="IPR001005">
    <property type="entry name" value="SANT/Myb"/>
</dbReference>
<name>A0A8T0JFP2_PHAAN</name>
<dbReference type="SUPFAM" id="SSF46689">
    <property type="entry name" value="Homeodomain-like"/>
    <property type="match status" value="2"/>
</dbReference>
<keyword evidence="4" id="KW-0804">Transcription</keyword>
<gene>
    <name evidence="9" type="ORF">HKW66_Vig0241000</name>
</gene>
<accession>A0A8T0JFP2</accession>
<sequence length="276" mass="31532">MKGFCKYEACIRSLTRSLTSVTKIIQNSCEDLFGCVHDQGVAFVYSHVPIPSRVVLTINNTQLLSPQNITLSNHIGSGWVQTCNNSNQLSSYKLKSNRKRYQRWTENEPRLFLFGLKACGEGHWKGISELYVVSKSPSQVSIEPSKLVLPAPIMLLEEISSKDDVLNCANHIGKCNNSIVTVPRKKCKHWTEDEHKLFVLGHAKYQEKWKEVSKNYVPSKSSTQIASHAQKYFLRQNLPENKRKRKSIHDITVQDIDAEMKSRTKYAQLIIENLIL</sequence>
<evidence type="ECO:0000256" key="3">
    <source>
        <dbReference type="ARBA" id="ARBA00023125"/>
    </source>
</evidence>
<feature type="domain" description="SANT" evidence="7">
    <location>
        <begin position="185"/>
        <end position="237"/>
    </location>
</feature>
<dbReference type="AlphaFoldDB" id="A0A8T0JFP2"/>
<keyword evidence="2" id="KW-0805">Transcription regulation</keyword>
<dbReference type="PROSITE" id="PS51293">
    <property type="entry name" value="SANT"/>
    <property type="match status" value="1"/>
</dbReference>
<comment type="subcellular location">
    <subcellularLocation>
        <location evidence="1">Nucleus</location>
    </subcellularLocation>
</comment>
<evidence type="ECO:0000313" key="10">
    <source>
        <dbReference type="Proteomes" id="UP000743370"/>
    </source>
</evidence>
<reference evidence="9 10" key="1">
    <citation type="submission" date="2020-05" db="EMBL/GenBank/DDBJ databases">
        <title>Vigna angularis (adzuki bean) Var. LongXiaoDou No. 4 denovo assembly.</title>
        <authorList>
            <person name="Xiang H."/>
        </authorList>
    </citation>
    <scope>NUCLEOTIDE SEQUENCE [LARGE SCALE GENOMIC DNA]</scope>
    <source>
        <tissue evidence="9">Leaf</tissue>
    </source>
</reference>
<dbReference type="GO" id="GO:0009739">
    <property type="term" value="P:response to gibberellin"/>
    <property type="evidence" value="ECO:0007669"/>
    <property type="project" value="TreeGrafter"/>
</dbReference>
<protein>
    <submittedName>
        <fullName evidence="9">Transcription factor</fullName>
    </submittedName>
</protein>
<dbReference type="InterPro" id="IPR009057">
    <property type="entry name" value="Homeodomain-like_sf"/>
</dbReference>